<evidence type="ECO:0000256" key="1">
    <source>
        <dbReference type="ARBA" id="ARBA00000971"/>
    </source>
</evidence>
<dbReference type="InterPro" id="IPR046357">
    <property type="entry name" value="PPIase_dom_sf"/>
</dbReference>
<sequence>MNRRILLIILTAAVVVVAIFSLAIYGFGVNNKITATFNDIFPFLPAALVNGRVVFLDEVDDRLWLHEQAVMHQSLIMSATGNQQQILEALIRQEIISDLLEKRNIGILSAELEEYYTHLKSNFTGDVGKEIVEVFHISEERFKVLIVRPDLQEKILKLEINSQASGDKGYERARKIKTLLNEGMSFVEAARFYSEDESSKYNGGDLGFFTRTEVNPWLKRAFDLTASSTSDVIVSPDGYHILMVTNKDEAGEEKIQLQHIFIRGPDFEEYLERQQKSYRIYTFVK</sequence>
<dbReference type="SUPFAM" id="SSF109998">
    <property type="entry name" value="Triger factor/SurA peptide-binding domain-like"/>
    <property type="match status" value="1"/>
</dbReference>
<comment type="caution">
    <text evidence="9">The sequence shown here is derived from an EMBL/GenBank/DDBJ whole genome shotgun (WGS) entry which is preliminary data.</text>
</comment>
<evidence type="ECO:0000256" key="4">
    <source>
        <dbReference type="ARBA" id="ARBA00023110"/>
    </source>
</evidence>
<reference evidence="9 10" key="1">
    <citation type="journal article" date="2016" name="Nat. Commun.">
        <title>Thousands of microbial genomes shed light on interconnected biogeochemical processes in an aquifer system.</title>
        <authorList>
            <person name="Anantharaman K."/>
            <person name="Brown C.T."/>
            <person name="Hug L.A."/>
            <person name="Sharon I."/>
            <person name="Castelle C.J."/>
            <person name="Probst A.J."/>
            <person name="Thomas B.C."/>
            <person name="Singh A."/>
            <person name="Wilkins M.J."/>
            <person name="Karaoz U."/>
            <person name="Brodie E.L."/>
            <person name="Williams K.H."/>
            <person name="Hubbard S.S."/>
            <person name="Banfield J.F."/>
        </authorList>
    </citation>
    <scope>NUCLEOTIDE SEQUENCE [LARGE SCALE GENOMIC DNA]</scope>
</reference>
<name>A0A1F5QCU7_9BACT</name>
<accession>A0A1F5QCU7</accession>
<dbReference type="InterPro" id="IPR000297">
    <property type="entry name" value="PPIase_PpiC"/>
</dbReference>
<dbReference type="PANTHER" id="PTHR47245:SF1">
    <property type="entry name" value="FOLDASE PROTEIN PRSA"/>
    <property type="match status" value="1"/>
</dbReference>
<dbReference type="GO" id="GO:0003755">
    <property type="term" value="F:peptidyl-prolyl cis-trans isomerase activity"/>
    <property type="evidence" value="ECO:0007669"/>
    <property type="project" value="UniProtKB-KW"/>
</dbReference>
<dbReference type="EC" id="5.2.1.8" evidence="2"/>
<dbReference type="Gene3D" id="1.10.4030.10">
    <property type="entry name" value="Porin chaperone SurA, peptide-binding domain"/>
    <property type="match status" value="1"/>
</dbReference>
<evidence type="ECO:0000313" key="9">
    <source>
        <dbReference type="EMBL" id="OGE99957.1"/>
    </source>
</evidence>
<proteinExistence type="predicted"/>
<evidence type="ECO:0000256" key="5">
    <source>
        <dbReference type="ARBA" id="ARBA00023235"/>
    </source>
</evidence>
<keyword evidence="7" id="KW-1133">Transmembrane helix</keyword>
<feature type="domain" description="PpiC" evidence="8">
    <location>
        <begin position="137"/>
        <end position="246"/>
    </location>
</feature>
<dbReference type="Pfam" id="PF13616">
    <property type="entry name" value="Rotamase_3"/>
    <property type="match status" value="1"/>
</dbReference>
<dbReference type="Gene3D" id="3.10.50.40">
    <property type="match status" value="1"/>
</dbReference>
<organism evidence="9 10">
    <name type="scientific">Candidatus Doudnabacteria bacterium RIFCSPLOWO2_02_FULL_48_13</name>
    <dbReference type="NCBI Taxonomy" id="1817845"/>
    <lineage>
        <taxon>Bacteria</taxon>
        <taxon>Candidatus Doudnaibacteriota</taxon>
    </lineage>
</organism>
<evidence type="ECO:0000256" key="7">
    <source>
        <dbReference type="SAM" id="Phobius"/>
    </source>
</evidence>
<keyword evidence="5 6" id="KW-0413">Isomerase</keyword>
<protein>
    <recommendedName>
        <fullName evidence="2">peptidylprolyl isomerase</fullName>
        <ecNumber evidence="2">5.2.1.8</ecNumber>
    </recommendedName>
</protein>
<keyword evidence="4 6" id="KW-0697">Rotamase</keyword>
<keyword evidence="3" id="KW-0732">Signal</keyword>
<dbReference type="EMBL" id="MFFF01000005">
    <property type="protein sequence ID" value="OGE99957.1"/>
    <property type="molecule type" value="Genomic_DNA"/>
</dbReference>
<dbReference type="AlphaFoldDB" id="A0A1F5QCU7"/>
<dbReference type="Proteomes" id="UP000177235">
    <property type="component" value="Unassembled WGS sequence"/>
</dbReference>
<dbReference type="PROSITE" id="PS50198">
    <property type="entry name" value="PPIC_PPIASE_2"/>
    <property type="match status" value="1"/>
</dbReference>
<evidence type="ECO:0000256" key="2">
    <source>
        <dbReference type="ARBA" id="ARBA00013194"/>
    </source>
</evidence>
<dbReference type="PANTHER" id="PTHR47245">
    <property type="entry name" value="PEPTIDYLPROLYL ISOMERASE"/>
    <property type="match status" value="1"/>
</dbReference>
<dbReference type="InterPro" id="IPR027304">
    <property type="entry name" value="Trigger_fact/SurA_dom_sf"/>
</dbReference>
<dbReference type="SUPFAM" id="SSF54534">
    <property type="entry name" value="FKBP-like"/>
    <property type="match status" value="1"/>
</dbReference>
<comment type="catalytic activity">
    <reaction evidence="1">
        <text>[protein]-peptidylproline (omega=180) = [protein]-peptidylproline (omega=0)</text>
        <dbReference type="Rhea" id="RHEA:16237"/>
        <dbReference type="Rhea" id="RHEA-COMP:10747"/>
        <dbReference type="Rhea" id="RHEA-COMP:10748"/>
        <dbReference type="ChEBI" id="CHEBI:83833"/>
        <dbReference type="ChEBI" id="CHEBI:83834"/>
        <dbReference type="EC" id="5.2.1.8"/>
    </reaction>
</comment>
<feature type="transmembrane region" description="Helical" evidence="7">
    <location>
        <begin position="7"/>
        <end position="28"/>
    </location>
</feature>
<gene>
    <name evidence="9" type="ORF">A3J05_02000</name>
</gene>
<keyword evidence="7" id="KW-0812">Transmembrane</keyword>
<keyword evidence="7" id="KW-0472">Membrane</keyword>
<evidence type="ECO:0000259" key="8">
    <source>
        <dbReference type="PROSITE" id="PS50198"/>
    </source>
</evidence>
<evidence type="ECO:0000256" key="3">
    <source>
        <dbReference type="ARBA" id="ARBA00022729"/>
    </source>
</evidence>
<evidence type="ECO:0000313" key="10">
    <source>
        <dbReference type="Proteomes" id="UP000177235"/>
    </source>
</evidence>
<dbReference type="InterPro" id="IPR050245">
    <property type="entry name" value="PrsA_foldase"/>
</dbReference>
<evidence type="ECO:0000256" key="6">
    <source>
        <dbReference type="PROSITE-ProRule" id="PRU00278"/>
    </source>
</evidence>